<evidence type="ECO:0008006" key="4">
    <source>
        <dbReference type="Google" id="ProtNLM"/>
    </source>
</evidence>
<comment type="caution">
    <text evidence="2">The sequence shown here is derived from an EMBL/GenBank/DDBJ whole genome shotgun (WGS) entry which is preliminary data.</text>
</comment>
<evidence type="ECO:0000313" key="3">
    <source>
        <dbReference type="Proteomes" id="UP000488299"/>
    </source>
</evidence>
<gene>
    <name evidence="2" type="ORF">F5984_18915</name>
</gene>
<dbReference type="EMBL" id="WELI01000008">
    <property type="protein sequence ID" value="KAB7728444.1"/>
    <property type="molecule type" value="Genomic_DNA"/>
</dbReference>
<sequence>MIRSTIRIAMLLLSMVGTIMAQSPDSHLAGPGKRGRFDGLSHIEVDLGQKNALIIGFQSFAQLEARKNIDSVLRLFVADYRKIADTTQNPVQAVHTLFRLGTTARTVEVRQHPQPVNAYRFLEGRAEPVLVKSRQDTLQVVWSLEPQTVYNFSLYILVNSLSTVERLLAEGGVNQKVQEAMQAVRAFKGHDLTNPKMSFDLRYRHEGNSVGTNFMSPGLAKSPFLSFQPNIGAGLIRSQWVPSLKLDVQFVPSRFKGVGYSVGYLSNFFFQNPADGRGLIQRNDFLTVGVAFYRPSADGRGPAFDRLRTSLSVGMLVHRKGDYFAPNAIRLSGTLYQKGLIRIEPELYMNGFFKKVYPGVRIGFGL</sequence>
<evidence type="ECO:0000313" key="2">
    <source>
        <dbReference type="EMBL" id="KAB7728444.1"/>
    </source>
</evidence>
<proteinExistence type="predicted"/>
<keyword evidence="3" id="KW-1185">Reference proteome</keyword>
<dbReference type="Proteomes" id="UP000488299">
    <property type="component" value="Unassembled WGS sequence"/>
</dbReference>
<dbReference type="RefSeq" id="WP_152125792.1">
    <property type="nucleotide sequence ID" value="NZ_WELI01000008.1"/>
</dbReference>
<name>A0A7J5TVW6_9BACT</name>
<organism evidence="2 3">
    <name type="scientific">Rudanella paleaurantiibacter</name>
    <dbReference type="NCBI Taxonomy" id="2614655"/>
    <lineage>
        <taxon>Bacteria</taxon>
        <taxon>Pseudomonadati</taxon>
        <taxon>Bacteroidota</taxon>
        <taxon>Cytophagia</taxon>
        <taxon>Cytophagales</taxon>
        <taxon>Cytophagaceae</taxon>
        <taxon>Rudanella</taxon>
    </lineage>
</organism>
<accession>A0A7J5TVW6</accession>
<protein>
    <recommendedName>
        <fullName evidence="4">DUF3575 domain-containing protein</fullName>
    </recommendedName>
</protein>
<feature type="chain" id="PRO_5029669372" description="DUF3575 domain-containing protein" evidence="1">
    <location>
        <begin position="22"/>
        <end position="366"/>
    </location>
</feature>
<evidence type="ECO:0000256" key="1">
    <source>
        <dbReference type="SAM" id="SignalP"/>
    </source>
</evidence>
<feature type="signal peptide" evidence="1">
    <location>
        <begin position="1"/>
        <end position="21"/>
    </location>
</feature>
<reference evidence="2 3" key="1">
    <citation type="submission" date="2019-10" db="EMBL/GenBank/DDBJ databases">
        <title>Rudanella paleaurantiibacter sp. nov., isolated from sludge.</title>
        <authorList>
            <person name="Xu S.Q."/>
        </authorList>
    </citation>
    <scope>NUCLEOTIDE SEQUENCE [LARGE SCALE GENOMIC DNA]</scope>
    <source>
        <strain evidence="2 3">HX-22-17</strain>
    </source>
</reference>
<dbReference type="AlphaFoldDB" id="A0A7J5TVW6"/>
<keyword evidence="1" id="KW-0732">Signal</keyword>